<dbReference type="GO" id="GO:0015074">
    <property type="term" value="P:DNA integration"/>
    <property type="evidence" value="ECO:0007669"/>
    <property type="project" value="InterPro"/>
</dbReference>
<dbReference type="SUPFAM" id="SSF57756">
    <property type="entry name" value="Retrovirus zinc finger-like domains"/>
    <property type="match status" value="1"/>
</dbReference>
<dbReference type="AlphaFoldDB" id="A0A6D2HPW7"/>
<dbReference type="Pfam" id="PF25597">
    <property type="entry name" value="SH3_retrovirus"/>
    <property type="match status" value="1"/>
</dbReference>
<evidence type="ECO:0000256" key="3">
    <source>
        <dbReference type="SAM" id="MobiDB-lite"/>
    </source>
</evidence>
<evidence type="ECO:0000313" key="6">
    <source>
        <dbReference type="EMBL" id="CAA7018700.1"/>
    </source>
</evidence>
<dbReference type="Pfam" id="PF13976">
    <property type="entry name" value="gag_pre-integrs"/>
    <property type="match status" value="1"/>
</dbReference>
<dbReference type="Pfam" id="PF22936">
    <property type="entry name" value="Pol_BBD"/>
    <property type="match status" value="1"/>
</dbReference>
<protein>
    <recommendedName>
        <fullName evidence="8">Integrase catalytic domain-containing protein</fullName>
    </recommendedName>
</protein>
<sequence>MDTSPTSNETITVSSGSQKSLLNVNMTNVTKLTSTNFLMWSRQVHALLDGYDLAGYVDDSIIIPSPTVTTADVVTQNPAYLLWKRQDKLIYNALLGAITNSIQPLLSTAETAAEIWTILSSTYAKPSRGHLKQLKHQIKQWTKGTKSINEYFQGLTTRFDQLALLGKPMDHENQVECVLEGLPDDYKTVVDQIEGRDVAPSLTEIHEKLLNHEAKLQATSTVGSYGPISANAVSFKGQPRNNYQGQSRGNNRNNQTWQQQQFQQRPNQNSPRPYQSHDSTAPRGYQGRCQICGVHGHSARTCPQLPQYGSSSNFTPRAPTPWQPRANMAAATSSDNWLLDSVASHHLTSDLNNLSLHQLYNGGEEVTIANGSRLPISHTGSAFLPTQSHFLTLKNVLYVPNLYKNLISVYRLCNANQVSVEFFPVHFQVKDLRTGARLLQGRTKDELYEWPMSTKNTISLFASPTPKTASHTWNSRLGHPSPSVLKTIVSQFALPFSDSSNNHSSCSHYLINKSHKLPFYSNTISSTKPLQYIYSDVWSSPIVSVDNFKYYVILVDHYTRYSWLYPLKRKSDVRETFIAFKSLVENRFQQKIQTMYSDNGSEFIALRSFLTTHGITYLTSPPHTPEHNGVAERKHMHIVETGLTLLHQASMPKSYWTYAIAAAIYLINRLPAPLLQNESPYTKLFHQKPNYLKLCVFGSLCFSWLRPYANHKLHDRSAPCVFLGYSLTQSAYLCLDRTSDRIYTSRHIRFVKSEFPIAATPPQIPTSESQLESPTHSNSYTFVPVPTSSLIAAPPASPIPDPHHTRCKLANKARWIARGFTQKYGIDYAETFSPVVKSITIRVVLQLAVSCGWTIKQLDVNNAFLHGTLTEEVYVTQPPGFVDKDRPNHVCRLRKALYGLKQAPRAWYQELRGFLLQLGFQNSVADTSVFVYIKGTDLVYTLVYVDDIVITGSNTTLVARFINALANLFSLKDPADLHYFLGIEAIRTPKGFHLMQRKYILDLLVKTNMVDAKPFLTPLAPHPQLILHDGSPKLEKPSEYRMVVGSLQYLAFTRPDIAYAVNRLSQFMHSPSETHWQTAKRVLRYLAGTSSHGIYLRADTPLNLHAYSDADWAGDRDDYKGVSRSSTEAEYKAVANTASEIRWVCSLLTQLGVTLTHTHVIYCDNVGDTYLCANPVFHSRMKHLALDYHFIRELVQSGVLRVVHVSTDDQLADALTKALPRPRFVELSSKIGVFELPPS</sequence>
<evidence type="ECO:0000256" key="2">
    <source>
        <dbReference type="PROSITE-ProRule" id="PRU00047"/>
    </source>
</evidence>
<dbReference type="InterPro" id="IPR057670">
    <property type="entry name" value="SH3_retrovirus"/>
</dbReference>
<dbReference type="PANTHER" id="PTHR47481:SF22">
    <property type="entry name" value="RETROTRANSPOSON GAG DOMAIN-CONTAINING PROTEIN"/>
    <property type="match status" value="1"/>
</dbReference>
<dbReference type="InterPro" id="IPR043502">
    <property type="entry name" value="DNA/RNA_pol_sf"/>
</dbReference>
<dbReference type="InterPro" id="IPR012337">
    <property type="entry name" value="RNaseH-like_sf"/>
</dbReference>
<dbReference type="InterPro" id="IPR054722">
    <property type="entry name" value="PolX-like_BBD"/>
</dbReference>
<dbReference type="InterPro" id="IPR025724">
    <property type="entry name" value="GAG-pre-integrase_dom"/>
</dbReference>
<dbReference type="PROSITE" id="PS50158">
    <property type="entry name" value="ZF_CCHC"/>
    <property type="match status" value="1"/>
</dbReference>
<evidence type="ECO:0000259" key="5">
    <source>
        <dbReference type="PROSITE" id="PS50994"/>
    </source>
</evidence>
<dbReference type="InterPro" id="IPR001878">
    <property type="entry name" value="Znf_CCHC"/>
</dbReference>
<feature type="region of interest" description="Disordered" evidence="3">
    <location>
        <begin position="232"/>
        <end position="283"/>
    </location>
</feature>
<dbReference type="Pfam" id="PF00665">
    <property type="entry name" value="rve"/>
    <property type="match status" value="1"/>
</dbReference>
<feature type="domain" description="Integrase catalytic" evidence="5">
    <location>
        <begin position="525"/>
        <end position="688"/>
    </location>
</feature>
<dbReference type="PANTHER" id="PTHR47481">
    <property type="match status" value="1"/>
</dbReference>
<dbReference type="SUPFAM" id="SSF56672">
    <property type="entry name" value="DNA/RNA polymerases"/>
    <property type="match status" value="1"/>
</dbReference>
<dbReference type="Pfam" id="PF07727">
    <property type="entry name" value="RVT_2"/>
    <property type="match status" value="1"/>
</dbReference>
<keyword evidence="7" id="KW-1185">Reference proteome</keyword>
<proteinExistence type="predicted"/>
<evidence type="ECO:0000313" key="7">
    <source>
        <dbReference type="Proteomes" id="UP000467841"/>
    </source>
</evidence>
<reference evidence="6" key="1">
    <citation type="submission" date="2020-01" db="EMBL/GenBank/DDBJ databases">
        <authorList>
            <person name="Mishra B."/>
        </authorList>
    </citation>
    <scope>NUCLEOTIDE SEQUENCE [LARGE SCALE GENOMIC DNA]</scope>
</reference>
<name>A0A6D2HPW7_9BRAS</name>
<dbReference type="GO" id="GO:0003676">
    <property type="term" value="F:nucleic acid binding"/>
    <property type="evidence" value="ECO:0007669"/>
    <property type="project" value="InterPro"/>
</dbReference>
<dbReference type="SUPFAM" id="SSF53098">
    <property type="entry name" value="Ribonuclease H-like"/>
    <property type="match status" value="1"/>
</dbReference>
<dbReference type="OrthoDB" id="1737296at2759"/>
<dbReference type="InterPro" id="IPR013103">
    <property type="entry name" value="RVT_2"/>
</dbReference>
<keyword evidence="1" id="KW-0645">Protease</keyword>
<dbReference type="InterPro" id="IPR036397">
    <property type="entry name" value="RNaseH_sf"/>
</dbReference>
<dbReference type="GO" id="GO:0008270">
    <property type="term" value="F:zinc ion binding"/>
    <property type="evidence" value="ECO:0007669"/>
    <property type="project" value="UniProtKB-KW"/>
</dbReference>
<feature type="domain" description="CCHC-type" evidence="4">
    <location>
        <begin position="288"/>
        <end position="304"/>
    </location>
</feature>
<keyword evidence="1" id="KW-0064">Aspartyl protease</keyword>
<dbReference type="Gene3D" id="3.30.420.10">
    <property type="entry name" value="Ribonuclease H-like superfamily/Ribonuclease H"/>
    <property type="match status" value="1"/>
</dbReference>
<keyword evidence="2" id="KW-0863">Zinc-finger</keyword>
<dbReference type="Proteomes" id="UP000467841">
    <property type="component" value="Unassembled WGS sequence"/>
</dbReference>
<keyword evidence="2" id="KW-0862">Zinc</keyword>
<feature type="compositionally biased region" description="Low complexity" evidence="3">
    <location>
        <begin position="240"/>
        <end position="274"/>
    </location>
</feature>
<gene>
    <name evidence="6" type="ORF">MERR_LOCUS5935</name>
</gene>
<dbReference type="CDD" id="cd09272">
    <property type="entry name" value="RNase_HI_RT_Ty1"/>
    <property type="match status" value="1"/>
</dbReference>
<evidence type="ECO:0000256" key="1">
    <source>
        <dbReference type="ARBA" id="ARBA00022750"/>
    </source>
</evidence>
<comment type="caution">
    <text evidence="6">The sequence shown here is derived from an EMBL/GenBank/DDBJ whole genome shotgun (WGS) entry which is preliminary data.</text>
</comment>
<dbReference type="InterPro" id="IPR001584">
    <property type="entry name" value="Integrase_cat-core"/>
</dbReference>
<dbReference type="EMBL" id="CACVBM020000410">
    <property type="protein sequence ID" value="CAA7018700.1"/>
    <property type="molecule type" value="Genomic_DNA"/>
</dbReference>
<accession>A0A6D2HPW7</accession>
<evidence type="ECO:0000259" key="4">
    <source>
        <dbReference type="PROSITE" id="PS50158"/>
    </source>
</evidence>
<keyword evidence="2" id="KW-0479">Metal-binding</keyword>
<organism evidence="6 7">
    <name type="scientific">Microthlaspi erraticum</name>
    <dbReference type="NCBI Taxonomy" id="1685480"/>
    <lineage>
        <taxon>Eukaryota</taxon>
        <taxon>Viridiplantae</taxon>
        <taxon>Streptophyta</taxon>
        <taxon>Embryophyta</taxon>
        <taxon>Tracheophyta</taxon>
        <taxon>Spermatophyta</taxon>
        <taxon>Magnoliopsida</taxon>
        <taxon>eudicotyledons</taxon>
        <taxon>Gunneridae</taxon>
        <taxon>Pentapetalae</taxon>
        <taxon>rosids</taxon>
        <taxon>malvids</taxon>
        <taxon>Brassicales</taxon>
        <taxon>Brassicaceae</taxon>
        <taxon>Coluteocarpeae</taxon>
        <taxon>Microthlaspi</taxon>
    </lineage>
</organism>
<dbReference type="InterPro" id="IPR036875">
    <property type="entry name" value="Znf_CCHC_sf"/>
</dbReference>
<dbReference type="Pfam" id="PF14223">
    <property type="entry name" value="Retrotran_gag_2"/>
    <property type="match status" value="1"/>
</dbReference>
<evidence type="ECO:0008006" key="8">
    <source>
        <dbReference type="Google" id="ProtNLM"/>
    </source>
</evidence>
<keyword evidence="1" id="KW-0378">Hydrolase</keyword>
<dbReference type="GO" id="GO:0004190">
    <property type="term" value="F:aspartic-type endopeptidase activity"/>
    <property type="evidence" value="ECO:0007669"/>
    <property type="project" value="UniProtKB-KW"/>
</dbReference>
<dbReference type="PROSITE" id="PS50994">
    <property type="entry name" value="INTEGRASE"/>
    <property type="match status" value="1"/>
</dbReference>